<dbReference type="GO" id="GO:0006139">
    <property type="term" value="P:nucleobase-containing compound metabolic process"/>
    <property type="evidence" value="ECO:0007669"/>
    <property type="project" value="InterPro"/>
</dbReference>
<dbReference type="eggNOG" id="COG0349">
    <property type="taxonomic scope" value="Bacteria"/>
</dbReference>
<sequence>MSDVTMSRSQLAASELPVYTGVSIAQVTLVNSQVLAAQVLAALLAAPVIGFDTESKPTFLKGEVSTGPHLVQLATDEHVFLLPVAFAANHEVLRRILSAADILKVGLGLGNDRSVLRSRLGIELNNVLDLGEAMRGPGHRGTVGAKVAVAHYFGQKFQKSKKVGTSNWANPRLNERQLLYAANDAHVALQLYHAWLRDPKHREPGATAINPQETTHG</sequence>
<dbReference type="InterPro" id="IPR036397">
    <property type="entry name" value="RNaseH_sf"/>
</dbReference>
<keyword evidence="2" id="KW-0269">Exonuclease</keyword>
<proteinExistence type="predicted"/>
<accession>Q47D76</accession>
<reference evidence="2" key="1">
    <citation type="submission" date="2005-08" db="EMBL/GenBank/DDBJ databases">
        <title>Complete sequence of Dechloromonas aromatica RCB.</title>
        <authorList>
            <person name="Salinero K.K."/>
            <person name="Copeland A."/>
            <person name="Lucas S."/>
            <person name="Lapidus A."/>
            <person name="Barry K."/>
            <person name="Detter J.C."/>
            <person name="Glavina T."/>
            <person name="Hammon N."/>
            <person name="Israni S."/>
            <person name="Pitluck S."/>
            <person name="Di Bartolo G."/>
            <person name="Trong S."/>
            <person name="Schmutz J."/>
            <person name="Larimer F."/>
            <person name="Land M."/>
            <person name="Ivanova N."/>
            <person name="Richardson P."/>
        </authorList>
    </citation>
    <scope>NUCLEOTIDE SEQUENCE</scope>
    <source>
        <strain evidence="2">RCB</strain>
    </source>
</reference>
<gene>
    <name evidence="2" type="ordered locus">Daro_2470</name>
</gene>
<name>Q47D76_DECAR</name>
<dbReference type="InterPro" id="IPR002562">
    <property type="entry name" value="3'-5'_exonuclease_dom"/>
</dbReference>
<keyword evidence="2" id="KW-0540">Nuclease</keyword>
<dbReference type="HOGENOM" id="CLU_049674_2_2_4"/>
<feature type="domain" description="3'-5' exonuclease" evidence="1">
    <location>
        <begin position="27"/>
        <end position="200"/>
    </location>
</feature>
<dbReference type="AlphaFoldDB" id="Q47D76"/>
<keyword evidence="2" id="KW-0378">Hydrolase</keyword>
<evidence type="ECO:0000259" key="1">
    <source>
        <dbReference type="SMART" id="SM00474"/>
    </source>
</evidence>
<dbReference type="PANTHER" id="PTHR47765:SF2">
    <property type="entry name" value="EXONUCLEASE MUT-7 HOMOLOG"/>
    <property type="match status" value="1"/>
</dbReference>
<protein>
    <submittedName>
        <fullName evidence="2">3'-5' exonuclease</fullName>
    </submittedName>
</protein>
<organism evidence="2">
    <name type="scientific">Dechloromonas aromatica (strain RCB)</name>
    <dbReference type="NCBI Taxonomy" id="159087"/>
    <lineage>
        <taxon>Bacteria</taxon>
        <taxon>Pseudomonadati</taxon>
        <taxon>Pseudomonadota</taxon>
        <taxon>Betaproteobacteria</taxon>
        <taxon>Rhodocyclales</taxon>
        <taxon>Azonexaceae</taxon>
        <taxon>Dechloromonas</taxon>
    </lineage>
</organism>
<dbReference type="SUPFAM" id="SSF53098">
    <property type="entry name" value="Ribonuclease H-like"/>
    <property type="match status" value="1"/>
</dbReference>
<dbReference type="PANTHER" id="PTHR47765">
    <property type="entry name" value="3'-5' EXONUCLEASE DOMAIN-CONTAINING PROTEIN"/>
    <property type="match status" value="1"/>
</dbReference>
<dbReference type="SMART" id="SM00474">
    <property type="entry name" value="35EXOc"/>
    <property type="match status" value="1"/>
</dbReference>
<dbReference type="Pfam" id="PF01612">
    <property type="entry name" value="DNA_pol_A_exo1"/>
    <property type="match status" value="1"/>
</dbReference>
<dbReference type="STRING" id="159087.Daro_2470"/>
<dbReference type="GO" id="GO:0003676">
    <property type="term" value="F:nucleic acid binding"/>
    <property type="evidence" value="ECO:0007669"/>
    <property type="project" value="InterPro"/>
</dbReference>
<evidence type="ECO:0000313" key="2">
    <source>
        <dbReference type="EMBL" id="AAZ47205.1"/>
    </source>
</evidence>
<dbReference type="InterPro" id="IPR012337">
    <property type="entry name" value="RNaseH-like_sf"/>
</dbReference>
<dbReference type="InterPro" id="IPR052408">
    <property type="entry name" value="Exonuclease_MUT-7-like"/>
</dbReference>
<dbReference type="EMBL" id="CP000089">
    <property type="protein sequence ID" value="AAZ47205.1"/>
    <property type="molecule type" value="Genomic_DNA"/>
</dbReference>
<dbReference type="GO" id="GO:0008408">
    <property type="term" value="F:3'-5' exonuclease activity"/>
    <property type="evidence" value="ECO:0007669"/>
    <property type="project" value="InterPro"/>
</dbReference>
<dbReference type="Gene3D" id="3.30.420.10">
    <property type="entry name" value="Ribonuclease H-like superfamily/Ribonuclease H"/>
    <property type="match status" value="1"/>
</dbReference>
<dbReference type="KEGG" id="dar:Daro_2470"/>
<dbReference type="CDD" id="cd06141">
    <property type="entry name" value="WRN_exo"/>
    <property type="match status" value="1"/>
</dbReference>